<name>A0A9P8G6Q1_AURME</name>
<comment type="caution">
    <text evidence="2">The sequence shown here is derived from an EMBL/GenBank/DDBJ whole genome shotgun (WGS) entry which is preliminary data.</text>
</comment>
<dbReference type="Proteomes" id="UP000729357">
    <property type="component" value="Unassembled WGS sequence"/>
</dbReference>
<gene>
    <name evidence="2" type="ORF">KCU98_g99</name>
</gene>
<evidence type="ECO:0000313" key="2">
    <source>
        <dbReference type="EMBL" id="KAG9991731.1"/>
    </source>
</evidence>
<evidence type="ECO:0000313" key="3">
    <source>
        <dbReference type="Proteomes" id="UP000729357"/>
    </source>
</evidence>
<reference evidence="2" key="1">
    <citation type="journal article" date="2021" name="J Fungi (Basel)">
        <title>Virulence traits and population genomics of the black yeast Aureobasidium melanogenum.</title>
        <authorList>
            <person name="Cernosa A."/>
            <person name="Sun X."/>
            <person name="Gostincar C."/>
            <person name="Fang C."/>
            <person name="Gunde-Cimerman N."/>
            <person name="Song Z."/>
        </authorList>
    </citation>
    <scope>NUCLEOTIDE SEQUENCE</scope>
    <source>
        <strain evidence="2">EXF-9298</strain>
    </source>
</reference>
<sequence>MDPYGLQGRLAGVVVSSIHRLQWVELDRSHHHPTTRRRDLVVLLDAHRGELAVVQDRRQDGSVEDRRAGPAGVGEADGGSSGPVTFWRLSLGLSWRKVVDCWVVWRVIGIALTSDSRCRAGLRLQLSRHYLHTLVYNKRDCAVYSWLILLLGFCDPRPKQRLGVVALDH</sequence>
<feature type="region of interest" description="Disordered" evidence="1">
    <location>
        <begin position="56"/>
        <end position="78"/>
    </location>
</feature>
<feature type="compositionally biased region" description="Basic and acidic residues" evidence="1">
    <location>
        <begin position="56"/>
        <end position="68"/>
    </location>
</feature>
<accession>A0A9P8G6Q1</accession>
<organism evidence="2 3">
    <name type="scientific">Aureobasidium melanogenum</name>
    <name type="common">Aureobasidium pullulans var. melanogenum</name>
    <dbReference type="NCBI Taxonomy" id="46634"/>
    <lineage>
        <taxon>Eukaryota</taxon>
        <taxon>Fungi</taxon>
        <taxon>Dikarya</taxon>
        <taxon>Ascomycota</taxon>
        <taxon>Pezizomycotina</taxon>
        <taxon>Dothideomycetes</taxon>
        <taxon>Dothideomycetidae</taxon>
        <taxon>Dothideales</taxon>
        <taxon>Saccotheciaceae</taxon>
        <taxon>Aureobasidium</taxon>
    </lineage>
</organism>
<proteinExistence type="predicted"/>
<dbReference type="AlphaFoldDB" id="A0A9P8G6Q1"/>
<protein>
    <submittedName>
        <fullName evidence="2">Uncharacterized protein</fullName>
    </submittedName>
</protein>
<dbReference type="EMBL" id="JAHFXS010000001">
    <property type="protein sequence ID" value="KAG9991731.1"/>
    <property type="molecule type" value="Genomic_DNA"/>
</dbReference>
<keyword evidence="3" id="KW-1185">Reference proteome</keyword>
<reference evidence="2" key="2">
    <citation type="submission" date="2021-08" db="EMBL/GenBank/DDBJ databases">
        <authorList>
            <person name="Gostincar C."/>
            <person name="Sun X."/>
            <person name="Song Z."/>
            <person name="Gunde-Cimerman N."/>
        </authorList>
    </citation>
    <scope>NUCLEOTIDE SEQUENCE</scope>
    <source>
        <strain evidence="2">EXF-9298</strain>
    </source>
</reference>
<feature type="non-terminal residue" evidence="2">
    <location>
        <position position="169"/>
    </location>
</feature>
<evidence type="ECO:0000256" key="1">
    <source>
        <dbReference type="SAM" id="MobiDB-lite"/>
    </source>
</evidence>